<organism evidence="7 8">
    <name type="scientific">Ziziphus jujuba</name>
    <name type="common">Chinese jujube</name>
    <name type="synonym">Ziziphus sativa</name>
    <dbReference type="NCBI Taxonomy" id="326968"/>
    <lineage>
        <taxon>Eukaryota</taxon>
        <taxon>Viridiplantae</taxon>
        <taxon>Streptophyta</taxon>
        <taxon>Embryophyta</taxon>
        <taxon>Tracheophyta</taxon>
        <taxon>Spermatophyta</taxon>
        <taxon>Magnoliopsida</taxon>
        <taxon>eudicotyledons</taxon>
        <taxon>Gunneridae</taxon>
        <taxon>Pentapetalae</taxon>
        <taxon>rosids</taxon>
        <taxon>fabids</taxon>
        <taxon>Rosales</taxon>
        <taxon>Rhamnaceae</taxon>
        <taxon>Paliureae</taxon>
        <taxon>Ziziphus</taxon>
    </lineage>
</organism>
<accession>A0ABM3ISX7</accession>
<evidence type="ECO:0000256" key="4">
    <source>
        <dbReference type="ARBA" id="ARBA00022989"/>
    </source>
</evidence>
<feature type="transmembrane region" description="Helical" evidence="6">
    <location>
        <begin position="81"/>
        <end position="100"/>
    </location>
</feature>
<dbReference type="InterPro" id="IPR045069">
    <property type="entry name" value="MATE_euk"/>
</dbReference>
<dbReference type="GeneID" id="107425207"/>
<evidence type="ECO:0000256" key="1">
    <source>
        <dbReference type="ARBA" id="ARBA00004141"/>
    </source>
</evidence>
<name>A0ABM3ISX7_ZIZJJ</name>
<protein>
    <recommendedName>
        <fullName evidence="6">Protein DETOXIFICATION</fullName>
    </recommendedName>
    <alternativeName>
        <fullName evidence="6">Multidrug and toxic compound extrusion protein</fullName>
    </alternativeName>
</protein>
<feature type="transmembrane region" description="Helical" evidence="6">
    <location>
        <begin position="226"/>
        <end position="250"/>
    </location>
</feature>
<comment type="subcellular location">
    <subcellularLocation>
        <location evidence="1">Membrane</location>
        <topology evidence="1">Multi-pass membrane protein</topology>
    </subcellularLocation>
</comment>
<gene>
    <name evidence="8" type="primary">LOC107425207</name>
</gene>
<dbReference type="Proteomes" id="UP001652623">
    <property type="component" value="Chromosome 7"/>
</dbReference>
<evidence type="ECO:0000256" key="2">
    <source>
        <dbReference type="ARBA" id="ARBA00010199"/>
    </source>
</evidence>
<reference evidence="8" key="1">
    <citation type="submission" date="2025-08" db="UniProtKB">
        <authorList>
            <consortium name="RefSeq"/>
        </authorList>
    </citation>
    <scope>IDENTIFICATION</scope>
    <source>
        <tissue evidence="8">Seedling</tissue>
    </source>
</reference>
<evidence type="ECO:0000256" key="6">
    <source>
        <dbReference type="RuleBase" id="RU004914"/>
    </source>
</evidence>
<feature type="transmembrane region" description="Helical" evidence="6">
    <location>
        <begin position="158"/>
        <end position="179"/>
    </location>
</feature>
<dbReference type="InterPro" id="IPR002528">
    <property type="entry name" value="MATE_fam"/>
</dbReference>
<feature type="transmembrane region" description="Helical" evidence="6">
    <location>
        <begin position="380"/>
        <end position="402"/>
    </location>
</feature>
<keyword evidence="7" id="KW-1185">Reference proteome</keyword>
<evidence type="ECO:0000256" key="5">
    <source>
        <dbReference type="ARBA" id="ARBA00023136"/>
    </source>
</evidence>
<evidence type="ECO:0000256" key="3">
    <source>
        <dbReference type="ARBA" id="ARBA00022692"/>
    </source>
</evidence>
<feature type="transmembrane region" description="Helical" evidence="6">
    <location>
        <begin position="121"/>
        <end position="138"/>
    </location>
</feature>
<keyword evidence="4 6" id="KW-1133">Transmembrane helix</keyword>
<evidence type="ECO:0000313" key="7">
    <source>
        <dbReference type="Proteomes" id="UP001652623"/>
    </source>
</evidence>
<feature type="transmembrane region" description="Helical" evidence="6">
    <location>
        <begin position="336"/>
        <end position="360"/>
    </location>
</feature>
<dbReference type="CDD" id="cd13132">
    <property type="entry name" value="MATE_eukaryotic"/>
    <property type="match status" value="1"/>
</dbReference>
<comment type="similarity">
    <text evidence="2 6">Belongs to the multi antimicrobial extrusion (MATE) (TC 2.A.66.1) family.</text>
</comment>
<feature type="transmembrane region" description="Helical" evidence="6">
    <location>
        <begin position="296"/>
        <end position="315"/>
    </location>
</feature>
<dbReference type="RefSeq" id="XP_048334851.2">
    <property type="nucleotide sequence ID" value="XM_048478894.2"/>
</dbReference>
<dbReference type="PANTHER" id="PTHR11206">
    <property type="entry name" value="MULTIDRUG RESISTANCE PROTEIN"/>
    <property type="match status" value="1"/>
</dbReference>
<feature type="transmembrane region" description="Helical" evidence="6">
    <location>
        <begin position="262"/>
        <end position="284"/>
    </location>
</feature>
<feature type="transmembrane region" description="Helical" evidence="6">
    <location>
        <begin position="439"/>
        <end position="460"/>
    </location>
</feature>
<keyword evidence="3 6" id="KW-0812">Transmembrane</keyword>
<evidence type="ECO:0000313" key="8">
    <source>
        <dbReference type="RefSeq" id="XP_048334851.2"/>
    </source>
</evidence>
<sequence length="505" mass="55735">MEEANAPLLEQISPTSMVQYEDEQDQVLTQRFCRESKKLWDIVAPAIFSRLASFSMFVITQAFAGHLGDHEFAAVSIANNVIINLNFGLFLGMASALETLCGQAFRAKKFYMLGVYMQRSWIVLLICCIIILPIYLFATPILKLLGQDSEVAELSGLVSMWLIPVHFSFAIQFPLQIFLQSQLKNIVIAWVSLVALVVHVILSWLFVYKLQVGVVGTAITLDISWWILAIGQLSYAVFGGCPLTWSGFCTEAFSGLWEFIKLSAASGVMLCLEVWYYAILVLMTGNLANAEVAVDALSICMTINGWAMNIPLAFFNATGIRVANELGAGNGKGAKFATTVSVVTSIAIGLLFCLLIMIFHKEIAFIFSSSKPVLQQVNKLYILLAFTLLLNSVQPILSGVAVGCGWQSYVAYINLGCYYIIGVPVGFFMGWFFNKGVMGIWAGMIVGTAIQTLILVVIAIKCDWVKEAEKASMQLLKWENAKTKTLDEADESIHVNHMYPSCLIM</sequence>
<dbReference type="Pfam" id="PF01554">
    <property type="entry name" value="MatE"/>
    <property type="match status" value="2"/>
</dbReference>
<keyword evidence="5 6" id="KW-0472">Membrane</keyword>
<feature type="transmembrane region" description="Helical" evidence="6">
    <location>
        <begin position="39"/>
        <end position="61"/>
    </location>
</feature>
<proteinExistence type="inferred from homology"/>
<feature type="transmembrane region" description="Helical" evidence="6">
    <location>
        <begin position="186"/>
        <end position="206"/>
    </location>
</feature>
<feature type="transmembrane region" description="Helical" evidence="6">
    <location>
        <begin position="409"/>
        <end position="433"/>
    </location>
</feature>
<dbReference type="NCBIfam" id="TIGR00797">
    <property type="entry name" value="matE"/>
    <property type="match status" value="1"/>
</dbReference>